<dbReference type="InterPro" id="IPR035938">
    <property type="entry name" value="Hemerythrin-like_sf"/>
</dbReference>
<name>A0A368HI49_9GAMM</name>
<dbReference type="RefSeq" id="WP_114282424.1">
    <property type="nucleotide sequence ID" value="NZ_PSYR01000001.1"/>
</dbReference>
<dbReference type="CDD" id="cd12107">
    <property type="entry name" value="Hemerythrin"/>
    <property type="match status" value="1"/>
</dbReference>
<organism evidence="6 7">
    <name type="scientific">Acidiferrobacter thiooxydans</name>
    <dbReference type="NCBI Taxonomy" id="163359"/>
    <lineage>
        <taxon>Bacteria</taxon>
        <taxon>Pseudomonadati</taxon>
        <taxon>Pseudomonadota</taxon>
        <taxon>Gammaproteobacteria</taxon>
        <taxon>Acidiferrobacterales</taxon>
        <taxon>Acidiferrobacteraceae</taxon>
        <taxon>Acidiferrobacter</taxon>
    </lineage>
</organism>
<accession>A0A368HI49</accession>
<keyword evidence="7" id="KW-1185">Reference proteome</keyword>
<feature type="domain" description="Hemerythrin-like" evidence="5">
    <location>
        <begin position="14"/>
        <end position="130"/>
    </location>
</feature>
<dbReference type="AlphaFoldDB" id="A0A368HI49"/>
<reference evidence="6 7" key="1">
    <citation type="submission" date="2018-02" db="EMBL/GenBank/DDBJ databases">
        <title>Insights into the biology of acidophilic members of the Acidiferrobacteraceae family derived from comparative genomic analyses.</title>
        <authorList>
            <person name="Issotta F."/>
            <person name="Thyssen C."/>
            <person name="Mena C."/>
            <person name="Moya A."/>
            <person name="Bellenberg S."/>
            <person name="Sproer C."/>
            <person name="Covarrubias P.C."/>
            <person name="Sand W."/>
            <person name="Quatrini R."/>
            <person name="Vera M."/>
        </authorList>
    </citation>
    <scope>NUCLEOTIDE SEQUENCE [LARGE SCALE GENOMIC DNA]</scope>
    <source>
        <strain evidence="7">m-1</strain>
    </source>
</reference>
<dbReference type="PANTHER" id="PTHR37164:SF1">
    <property type="entry name" value="BACTERIOHEMERYTHRIN"/>
    <property type="match status" value="1"/>
</dbReference>
<evidence type="ECO:0000256" key="3">
    <source>
        <dbReference type="ARBA" id="ARBA00022723"/>
    </source>
</evidence>
<dbReference type="InterPro" id="IPR050669">
    <property type="entry name" value="Hemerythrin"/>
</dbReference>
<dbReference type="Gene3D" id="1.20.120.50">
    <property type="entry name" value="Hemerythrin-like"/>
    <property type="match status" value="1"/>
</dbReference>
<dbReference type="InterPro" id="IPR012827">
    <property type="entry name" value="Hemerythrin_metal-bd"/>
</dbReference>
<evidence type="ECO:0000313" key="6">
    <source>
        <dbReference type="EMBL" id="RCN59044.1"/>
    </source>
</evidence>
<dbReference type="PANTHER" id="PTHR37164">
    <property type="entry name" value="BACTERIOHEMERYTHRIN"/>
    <property type="match status" value="1"/>
</dbReference>
<comment type="caution">
    <text evidence="6">The sequence shown here is derived from an EMBL/GenBank/DDBJ whole genome shotgun (WGS) entry which is preliminary data.</text>
</comment>
<dbReference type="EMBL" id="PSYR01000001">
    <property type="protein sequence ID" value="RCN59044.1"/>
    <property type="molecule type" value="Genomic_DNA"/>
</dbReference>
<evidence type="ECO:0000256" key="1">
    <source>
        <dbReference type="ARBA" id="ARBA00010587"/>
    </source>
</evidence>
<proteinExistence type="inferred from homology"/>
<dbReference type="GO" id="GO:0005344">
    <property type="term" value="F:oxygen carrier activity"/>
    <property type="evidence" value="ECO:0007669"/>
    <property type="project" value="UniProtKB-KW"/>
</dbReference>
<dbReference type="Proteomes" id="UP000253250">
    <property type="component" value="Unassembled WGS sequence"/>
</dbReference>
<keyword evidence="2" id="KW-0813">Transport</keyword>
<dbReference type="InterPro" id="IPR012312">
    <property type="entry name" value="Hemerythrin-like"/>
</dbReference>
<dbReference type="InterPro" id="IPR016131">
    <property type="entry name" value="Haemerythrin_Fe_BS"/>
</dbReference>
<keyword evidence="4" id="KW-0408">Iron</keyword>
<evidence type="ECO:0000313" key="7">
    <source>
        <dbReference type="Proteomes" id="UP000253250"/>
    </source>
</evidence>
<dbReference type="NCBIfam" id="TIGR02481">
    <property type="entry name" value="hemeryth_dom"/>
    <property type="match status" value="1"/>
</dbReference>
<keyword evidence="3" id="KW-0479">Metal-binding</keyword>
<dbReference type="SUPFAM" id="SSF47188">
    <property type="entry name" value="Hemerythrin-like"/>
    <property type="match status" value="1"/>
</dbReference>
<dbReference type="PROSITE" id="PS00550">
    <property type="entry name" value="HEMERYTHRINS"/>
    <property type="match status" value="1"/>
</dbReference>
<dbReference type="Pfam" id="PF01814">
    <property type="entry name" value="Hemerythrin"/>
    <property type="match status" value="1"/>
</dbReference>
<gene>
    <name evidence="6" type="ORF">C4900_04705</name>
</gene>
<evidence type="ECO:0000259" key="5">
    <source>
        <dbReference type="Pfam" id="PF01814"/>
    </source>
</evidence>
<dbReference type="OrthoDB" id="1122424at2"/>
<comment type="similarity">
    <text evidence="1">Belongs to the hemerythrin family.</text>
</comment>
<dbReference type="GO" id="GO:0046872">
    <property type="term" value="F:metal ion binding"/>
    <property type="evidence" value="ECO:0007669"/>
    <property type="project" value="UniProtKB-KW"/>
</dbReference>
<sequence>MEQLLAWTDDLSVGIEEIDRQHKELVNILNELHEAITQRRASTACVAILDKLIEYTRVHFTVEESLFRILGYPGYGPHHQEHEKLIEQIVGFQRKIKDENSNVTFELLHFLRGWLTHHILGTDKAYVPFLLSKGVERKLSTKTFWKFW</sequence>
<keyword evidence="2" id="KW-0561">Oxygen transport</keyword>
<protein>
    <submittedName>
        <fullName evidence="6">Hemerythrin</fullName>
    </submittedName>
</protein>
<dbReference type="NCBIfam" id="NF033749">
    <property type="entry name" value="bact_hemeryth"/>
    <property type="match status" value="1"/>
</dbReference>
<evidence type="ECO:0000256" key="4">
    <source>
        <dbReference type="ARBA" id="ARBA00023004"/>
    </source>
</evidence>
<evidence type="ECO:0000256" key="2">
    <source>
        <dbReference type="ARBA" id="ARBA00022621"/>
    </source>
</evidence>